<feature type="domain" description="Tryptophan synthase beta chain-like PALP" evidence="1">
    <location>
        <begin position="18"/>
        <end position="111"/>
    </location>
</feature>
<sequence>MSIDTIQKVRNFHKKFSQYQPTPLRSLDGLANKLHLDKIWVKDESYRFGLNAFKVLGGSYAIGCYLSLKFGTDISELSFDDLKSPEYKKKIGELTFVTATDGNHGRGVAWA</sequence>
<feature type="non-terminal residue" evidence="2">
    <location>
        <position position="111"/>
    </location>
</feature>
<dbReference type="InterPro" id="IPR036052">
    <property type="entry name" value="TrpB-like_PALP_sf"/>
</dbReference>
<reference evidence="2" key="1">
    <citation type="journal article" date="2014" name="Front. Microbiol.">
        <title>High frequency of phylogenetically diverse reductive dehalogenase-homologous genes in deep subseafloor sedimentary metagenomes.</title>
        <authorList>
            <person name="Kawai M."/>
            <person name="Futagami T."/>
            <person name="Toyoda A."/>
            <person name="Takaki Y."/>
            <person name="Nishi S."/>
            <person name="Hori S."/>
            <person name="Arai W."/>
            <person name="Tsubouchi T."/>
            <person name="Morono Y."/>
            <person name="Uchiyama I."/>
            <person name="Ito T."/>
            <person name="Fujiyama A."/>
            <person name="Inagaki F."/>
            <person name="Takami H."/>
        </authorList>
    </citation>
    <scope>NUCLEOTIDE SEQUENCE</scope>
    <source>
        <strain evidence="2">Expedition CK06-06</strain>
    </source>
</reference>
<dbReference type="AlphaFoldDB" id="X1IR51"/>
<evidence type="ECO:0000313" key="2">
    <source>
        <dbReference type="EMBL" id="GAH71730.1"/>
    </source>
</evidence>
<dbReference type="Pfam" id="PF00291">
    <property type="entry name" value="PALP"/>
    <property type="match status" value="1"/>
</dbReference>
<accession>X1IR51</accession>
<protein>
    <recommendedName>
        <fullName evidence="1">Tryptophan synthase beta chain-like PALP domain-containing protein</fullName>
    </recommendedName>
</protein>
<organism evidence="2">
    <name type="scientific">marine sediment metagenome</name>
    <dbReference type="NCBI Taxonomy" id="412755"/>
    <lineage>
        <taxon>unclassified sequences</taxon>
        <taxon>metagenomes</taxon>
        <taxon>ecological metagenomes</taxon>
    </lineage>
</organism>
<proteinExistence type="predicted"/>
<evidence type="ECO:0000259" key="1">
    <source>
        <dbReference type="Pfam" id="PF00291"/>
    </source>
</evidence>
<dbReference type="PANTHER" id="PTHR42937:SF1">
    <property type="entry name" value="DIAMINOPROPIONATE AMMONIA-LYASE"/>
    <property type="match status" value="1"/>
</dbReference>
<dbReference type="EMBL" id="BARU01032494">
    <property type="protein sequence ID" value="GAH71730.1"/>
    <property type="molecule type" value="Genomic_DNA"/>
</dbReference>
<name>X1IR51_9ZZZZ</name>
<gene>
    <name evidence="2" type="ORF">S03H2_51240</name>
</gene>
<dbReference type="Gene3D" id="3.40.50.1100">
    <property type="match status" value="1"/>
</dbReference>
<dbReference type="PANTHER" id="PTHR42937">
    <property type="match status" value="1"/>
</dbReference>
<dbReference type="InterPro" id="IPR001926">
    <property type="entry name" value="TrpB-like_PALP"/>
</dbReference>
<dbReference type="SUPFAM" id="SSF53686">
    <property type="entry name" value="Tryptophan synthase beta subunit-like PLP-dependent enzymes"/>
    <property type="match status" value="1"/>
</dbReference>
<comment type="caution">
    <text evidence="2">The sequence shown here is derived from an EMBL/GenBank/DDBJ whole genome shotgun (WGS) entry which is preliminary data.</text>
</comment>